<sequence length="368" mass="43796">MKRPFKFNLTEENEHHKQKAQFLTSNRNYREVINCYENIAKNIKIEKKAEEDKASKNLLKSKLYKIKKLIKDLKTVSNASNEFFSSDKYFLFKDLQESYYLFENLGSYDDIFTEQIYTEQDEIFQIRESENRTTPNKNCYACKCEITWNGLKTANPSLEEDYLKKLFENPYIEFYCCECLFKKTPNSVVRDLVCYLNFLEKNIKYPIKKLWNLEWSGLQQEELKSYLNEINKIKNTKPNDFTQDTNLISLIKELIPNFILQDSTIKIQQTVLYEEFKDYEKEIIFIARGSPFFGEAITGDYTVSIPKRFQSSDSSKAKGFYYKNKRGRNMFKLTSFGRTKFVQIYSQIEEKIDAFLKLSNTFNVFFNL</sequence>
<reference evidence="1" key="1">
    <citation type="journal article" date="2015" name="Nature">
        <title>Complex archaea that bridge the gap between prokaryotes and eukaryotes.</title>
        <authorList>
            <person name="Spang A."/>
            <person name="Saw J.H."/>
            <person name="Jorgensen S.L."/>
            <person name="Zaremba-Niedzwiedzka K."/>
            <person name="Martijn J."/>
            <person name="Lind A.E."/>
            <person name="van Eijk R."/>
            <person name="Schleper C."/>
            <person name="Guy L."/>
            <person name="Ettema T.J."/>
        </authorList>
    </citation>
    <scope>NUCLEOTIDE SEQUENCE</scope>
</reference>
<dbReference type="AlphaFoldDB" id="A0A0F9FWI0"/>
<proteinExistence type="predicted"/>
<comment type="caution">
    <text evidence="1">The sequence shown here is derived from an EMBL/GenBank/DDBJ whole genome shotgun (WGS) entry which is preliminary data.</text>
</comment>
<gene>
    <name evidence="1" type="ORF">LCGC14_1902110</name>
</gene>
<dbReference type="EMBL" id="LAZR01019943">
    <property type="protein sequence ID" value="KKL90693.1"/>
    <property type="molecule type" value="Genomic_DNA"/>
</dbReference>
<evidence type="ECO:0000313" key="1">
    <source>
        <dbReference type="EMBL" id="KKL90693.1"/>
    </source>
</evidence>
<accession>A0A0F9FWI0</accession>
<organism evidence="1">
    <name type="scientific">marine sediment metagenome</name>
    <dbReference type="NCBI Taxonomy" id="412755"/>
    <lineage>
        <taxon>unclassified sequences</taxon>
        <taxon>metagenomes</taxon>
        <taxon>ecological metagenomes</taxon>
    </lineage>
</organism>
<protein>
    <submittedName>
        <fullName evidence="1">Uncharacterized protein</fullName>
    </submittedName>
</protein>
<name>A0A0F9FWI0_9ZZZZ</name>